<name>A0A8J3MTJ5_9CHLR</name>
<dbReference type="EMBL" id="BNJF01000003">
    <property type="protein sequence ID" value="GHO47200.1"/>
    <property type="molecule type" value="Genomic_DNA"/>
</dbReference>
<comment type="caution">
    <text evidence="1">The sequence shown here is derived from an EMBL/GenBank/DDBJ whole genome shotgun (WGS) entry which is preliminary data.</text>
</comment>
<reference evidence="1" key="1">
    <citation type="submission" date="2020-10" db="EMBL/GenBank/DDBJ databases">
        <title>Taxonomic study of unclassified bacteria belonging to the class Ktedonobacteria.</title>
        <authorList>
            <person name="Yabe S."/>
            <person name="Wang C.M."/>
            <person name="Zheng Y."/>
            <person name="Sakai Y."/>
            <person name="Cavaletti L."/>
            <person name="Monciardini P."/>
            <person name="Donadio S."/>
        </authorList>
    </citation>
    <scope>NUCLEOTIDE SEQUENCE</scope>
    <source>
        <strain evidence="1">SOSP1-1</strain>
    </source>
</reference>
<dbReference type="EMBL" id="BNJF01000008">
    <property type="protein sequence ID" value="GHO50307.1"/>
    <property type="molecule type" value="Genomic_DNA"/>
</dbReference>
<evidence type="ECO:0000313" key="3">
    <source>
        <dbReference type="Proteomes" id="UP000612362"/>
    </source>
</evidence>
<evidence type="ECO:0000313" key="2">
    <source>
        <dbReference type="EMBL" id="GHO50307.1"/>
    </source>
</evidence>
<keyword evidence="3" id="KW-1185">Reference proteome</keyword>
<gene>
    <name evidence="1" type="ORF">KSX_53630</name>
    <name evidence="2" type="ORF">KSX_84700</name>
</gene>
<evidence type="ECO:0000313" key="1">
    <source>
        <dbReference type="EMBL" id="GHO47200.1"/>
    </source>
</evidence>
<organism evidence="1 3">
    <name type="scientific">Ktedonospora formicarum</name>
    <dbReference type="NCBI Taxonomy" id="2778364"/>
    <lineage>
        <taxon>Bacteria</taxon>
        <taxon>Bacillati</taxon>
        <taxon>Chloroflexota</taxon>
        <taxon>Ktedonobacteria</taxon>
        <taxon>Ktedonobacterales</taxon>
        <taxon>Ktedonobacteraceae</taxon>
        <taxon>Ktedonospora</taxon>
    </lineage>
</organism>
<dbReference type="AlphaFoldDB" id="A0A8J3MTJ5"/>
<dbReference type="Proteomes" id="UP000612362">
    <property type="component" value="Unassembled WGS sequence"/>
</dbReference>
<proteinExistence type="predicted"/>
<sequence>MPLYASSALPEEVWATAFNKLGQRIRQAFVRPESSQLALVYVQG</sequence>
<protein>
    <submittedName>
        <fullName evidence="1">Uncharacterized protein</fullName>
    </submittedName>
</protein>
<accession>A0A8J3MTJ5</accession>